<organism evidence="3 4">
    <name type="scientific">Calocera viscosa (strain TUFC12733)</name>
    <dbReference type="NCBI Taxonomy" id="1330018"/>
    <lineage>
        <taxon>Eukaryota</taxon>
        <taxon>Fungi</taxon>
        <taxon>Dikarya</taxon>
        <taxon>Basidiomycota</taxon>
        <taxon>Agaricomycotina</taxon>
        <taxon>Dacrymycetes</taxon>
        <taxon>Dacrymycetales</taxon>
        <taxon>Dacrymycetaceae</taxon>
        <taxon>Calocera</taxon>
    </lineage>
</organism>
<dbReference type="EMBL" id="KV417268">
    <property type="protein sequence ID" value="KZP00681.1"/>
    <property type="molecule type" value="Genomic_DNA"/>
</dbReference>
<proteinExistence type="predicted"/>
<dbReference type="PANTHER" id="PTHR23308">
    <property type="entry name" value="NUCLEAR INHIBITOR OF PROTEIN PHOSPHATASE-1"/>
    <property type="match status" value="1"/>
</dbReference>
<name>A0A167R904_CALVF</name>
<sequence>MPAPRDRRDSRPPPPRRARDDGDRDYDRPRGKESRDRERPRLKEESDEEKWDRRRPGDGERERDKDRDRGRDRDRDWDRDGRRDRGWDDRRDGPSARRRDDEGYRDRPRSDRRSPPPRGRGSRSPPAAFPTFGPSGSRSPAAGSRELSAPQEDKAKPNFNQSGALAAATNTVNGVVLKYNEPPEARKPTRNWRLYVFKGDEQVELLHISKQSAYLVGRDRVVADIPIEHPSCSKQHAVIQYRQVTSRNEFGDTSSSVKPFIIDLDSTNGTFVNDEEIPKSRFYELKESDVIKFGQSTREYVLLHEDVAT</sequence>
<dbReference type="OrthoDB" id="444265at2759"/>
<dbReference type="SUPFAM" id="SSF49879">
    <property type="entry name" value="SMAD/FHA domain"/>
    <property type="match status" value="1"/>
</dbReference>
<dbReference type="SMART" id="SM00240">
    <property type="entry name" value="FHA"/>
    <property type="match status" value="1"/>
</dbReference>
<dbReference type="AlphaFoldDB" id="A0A167R904"/>
<feature type="compositionally biased region" description="Basic and acidic residues" evidence="1">
    <location>
        <begin position="1"/>
        <end position="114"/>
    </location>
</feature>
<dbReference type="InterPro" id="IPR008984">
    <property type="entry name" value="SMAD_FHA_dom_sf"/>
</dbReference>
<feature type="compositionally biased region" description="Low complexity" evidence="1">
    <location>
        <begin position="133"/>
        <end position="145"/>
    </location>
</feature>
<feature type="domain" description="FHA" evidence="2">
    <location>
        <begin position="214"/>
        <end position="277"/>
    </location>
</feature>
<dbReference type="Pfam" id="PF00498">
    <property type="entry name" value="FHA"/>
    <property type="match status" value="1"/>
</dbReference>
<keyword evidence="4" id="KW-1185">Reference proteome</keyword>
<dbReference type="FunFam" id="2.60.200.20:FF:000038">
    <property type="entry name" value="FHA domain-containing protein SNIP1"/>
    <property type="match status" value="1"/>
</dbReference>
<dbReference type="STRING" id="1330018.A0A167R904"/>
<dbReference type="PROSITE" id="PS50006">
    <property type="entry name" value="FHA_DOMAIN"/>
    <property type="match status" value="1"/>
</dbReference>
<dbReference type="InterPro" id="IPR000253">
    <property type="entry name" value="FHA_dom"/>
</dbReference>
<dbReference type="Gene3D" id="2.60.200.20">
    <property type="match status" value="1"/>
</dbReference>
<dbReference type="InterPro" id="IPR050923">
    <property type="entry name" value="Cell_Proc_Reg/RNA_Proc"/>
</dbReference>
<evidence type="ECO:0000259" key="2">
    <source>
        <dbReference type="PROSITE" id="PS50006"/>
    </source>
</evidence>
<feature type="region of interest" description="Disordered" evidence="1">
    <location>
        <begin position="1"/>
        <end position="163"/>
    </location>
</feature>
<accession>A0A167R904</accession>
<evidence type="ECO:0000313" key="3">
    <source>
        <dbReference type="EMBL" id="KZP00681.1"/>
    </source>
</evidence>
<evidence type="ECO:0000313" key="4">
    <source>
        <dbReference type="Proteomes" id="UP000076738"/>
    </source>
</evidence>
<protein>
    <submittedName>
        <fullName evidence="3">SMAD/FHA domain-containing protein</fullName>
    </submittedName>
</protein>
<dbReference type="Proteomes" id="UP000076738">
    <property type="component" value="Unassembled WGS sequence"/>
</dbReference>
<gene>
    <name evidence="3" type="ORF">CALVIDRAFT_594873</name>
</gene>
<evidence type="ECO:0000256" key="1">
    <source>
        <dbReference type="SAM" id="MobiDB-lite"/>
    </source>
</evidence>
<reference evidence="3 4" key="1">
    <citation type="journal article" date="2016" name="Mol. Biol. Evol.">
        <title>Comparative Genomics of Early-Diverging Mushroom-Forming Fungi Provides Insights into the Origins of Lignocellulose Decay Capabilities.</title>
        <authorList>
            <person name="Nagy L.G."/>
            <person name="Riley R."/>
            <person name="Tritt A."/>
            <person name="Adam C."/>
            <person name="Daum C."/>
            <person name="Floudas D."/>
            <person name="Sun H."/>
            <person name="Yadav J.S."/>
            <person name="Pangilinan J."/>
            <person name="Larsson K.H."/>
            <person name="Matsuura K."/>
            <person name="Barry K."/>
            <person name="Labutti K."/>
            <person name="Kuo R."/>
            <person name="Ohm R.A."/>
            <person name="Bhattacharya S.S."/>
            <person name="Shirouzu T."/>
            <person name="Yoshinaga Y."/>
            <person name="Martin F.M."/>
            <person name="Grigoriev I.V."/>
            <person name="Hibbett D.S."/>
        </authorList>
    </citation>
    <scope>NUCLEOTIDE SEQUENCE [LARGE SCALE GENOMIC DNA]</scope>
    <source>
        <strain evidence="3 4">TUFC12733</strain>
    </source>
</reference>